<dbReference type="Proteomes" id="UP000623467">
    <property type="component" value="Unassembled WGS sequence"/>
</dbReference>
<dbReference type="InterPro" id="IPR015421">
    <property type="entry name" value="PyrdxlP-dep_Trfase_major"/>
</dbReference>
<gene>
    <name evidence="1" type="ORF">MSAN_00476000</name>
</gene>
<accession>A0A8H6Z879</accession>
<dbReference type="InterPro" id="IPR015424">
    <property type="entry name" value="PyrdxlP-dep_Trfase"/>
</dbReference>
<organism evidence="1 2">
    <name type="scientific">Mycena sanguinolenta</name>
    <dbReference type="NCBI Taxonomy" id="230812"/>
    <lineage>
        <taxon>Eukaryota</taxon>
        <taxon>Fungi</taxon>
        <taxon>Dikarya</taxon>
        <taxon>Basidiomycota</taxon>
        <taxon>Agaricomycotina</taxon>
        <taxon>Agaricomycetes</taxon>
        <taxon>Agaricomycetidae</taxon>
        <taxon>Agaricales</taxon>
        <taxon>Marasmiineae</taxon>
        <taxon>Mycenaceae</taxon>
        <taxon>Mycena</taxon>
    </lineage>
</organism>
<dbReference type="GO" id="GO:0016740">
    <property type="term" value="F:transferase activity"/>
    <property type="evidence" value="ECO:0007669"/>
    <property type="project" value="UniProtKB-KW"/>
</dbReference>
<dbReference type="Gene3D" id="3.40.640.10">
    <property type="entry name" value="Type I PLP-dependent aspartate aminotransferase-like (Major domain)"/>
    <property type="match status" value="1"/>
</dbReference>
<reference evidence="1" key="1">
    <citation type="submission" date="2020-05" db="EMBL/GenBank/DDBJ databases">
        <title>Mycena genomes resolve the evolution of fungal bioluminescence.</title>
        <authorList>
            <person name="Tsai I.J."/>
        </authorList>
    </citation>
    <scope>NUCLEOTIDE SEQUENCE</scope>
    <source>
        <strain evidence="1">160909Yilan</strain>
    </source>
</reference>
<dbReference type="EMBL" id="JACAZH010000003">
    <property type="protein sequence ID" value="KAF7372707.1"/>
    <property type="molecule type" value="Genomic_DNA"/>
</dbReference>
<keyword evidence="1" id="KW-0808">Transferase</keyword>
<comment type="caution">
    <text evidence="1">The sequence shown here is derived from an EMBL/GenBank/DDBJ whole genome shotgun (WGS) entry which is preliminary data.</text>
</comment>
<evidence type="ECO:0000313" key="1">
    <source>
        <dbReference type="EMBL" id="KAF7372707.1"/>
    </source>
</evidence>
<dbReference type="AlphaFoldDB" id="A0A8H6Z879"/>
<keyword evidence="2" id="KW-1185">Reference proteome</keyword>
<sequence length="236" mass="26811">MPDRAYSDSVNENLHDAVSAWFLGPQGENVDMLKMLFEQAVNLQKNSRLAYYPDDGEFITNSIQESPTFKQHQDELKKQFELLTAHLFAYSIPFFSQRYAGLGTFLNNPNNVAFEASPITTLLEIDVGHDMCEMLGYNENGSDGKPLYWGHIACDGTVANLESIWVARNLKYYPLLLRDAMKPGKELQLISDTFKIPLPNSFASSEMELLSKLDLWQLLNLSPKTILDIPRRLEAE</sequence>
<evidence type="ECO:0000313" key="2">
    <source>
        <dbReference type="Proteomes" id="UP000623467"/>
    </source>
</evidence>
<name>A0A8H6Z879_9AGAR</name>
<proteinExistence type="predicted"/>
<protein>
    <submittedName>
        <fullName evidence="1">PLP-dependent transferase</fullName>
    </submittedName>
</protein>
<dbReference type="OrthoDB" id="2161780at2759"/>
<dbReference type="SUPFAM" id="SSF53383">
    <property type="entry name" value="PLP-dependent transferases"/>
    <property type="match status" value="1"/>
</dbReference>